<dbReference type="Proteomes" id="UP000177208">
    <property type="component" value="Unassembled WGS sequence"/>
</dbReference>
<reference evidence="9 10" key="1">
    <citation type="journal article" date="2016" name="Nat. Commun.">
        <title>Thousands of microbial genomes shed light on interconnected biogeochemical processes in an aquifer system.</title>
        <authorList>
            <person name="Anantharaman K."/>
            <person name="Brown C.T."/>
            <person name="Hug L.A."/>
            <person name="Sharon I."/>
            <person name="Castelle C.J."/>
            <person name="Probst A.J."/>
            <person name="Thomas B.C."/>
            <person name="Singh A."/>
            <person name="Wilkins M.J."/>
            <person name="Karaoz U."/>
            <person name="Brodie E.L."/>
            <person name="Williams K.H."/>
            <person name="Hubbard S.S."/>
            <person name="Banfield J.F."/>
        </authorList>
    </citation>
    <scope>NUCLEOTIDE SEQUENCE [LARGE SCALE GENOMIC DNA]</scope>
</reference>
<comment type="caution">
    <text evidence="9">The sequence shown here is derived from an EMBL/GenBank/DDBJ whole genome shotgun (WGS) entry which is preliminary data.</text>
</comment>
<feature type="transmembrane region" description="Helical" evidence="8">
    <location>
        <begin position="141"/>
        <end position="159"/>
    </location>
</feature>
<keyword evidence="2" id="KW-1003">Cell membrane</keyword>
<dbReference type="PANTHER" id="PTHR33908">
    <property type="entry name" value="MANNOSYLTRANSFERASE YKCB-RELATED"/>
    <property type="match status" value="1"/>
</dbReference>
<feature type="transmembrane region" description="Helical" evidence="8">
    <location>
        <begin position="393"/>
        <end position="411"/>
    </location>
</feature>
<feature type="transmembrane region" description="Helical" evidence="8">
    <location>
        <begin position="239"/>
        <end position="258"/>
    </location>
</feature>
<dbReference type="EMBL" id="MFZG01000036">
    <property type="protein sequence ID" value="OGK15499.1"/>
    <property type="molecule type" value="Genomic_DNA"/>
</dbReference>
<evidence type="ECO:0000256" key="6">
    <source>
        <dbReference type="ARBA" id="ARBA00022989"/>
    </source>
</evidence>
<feature type="transmembrane region" description="Helical" evidence="8">
    <location>
        <begin position="117"/>
        <end position="135"/>
    </location>
</feature>
<accession>A0A1F7G9B8</accession>
<keyword evidence="5 8" id="KW-0812">Transmembrane</keyword>
<feature type="transmembrane region" description="Helical" evidence="8">
    <location>
        <begin position="86"/>
        <end position="105"/>
    </location>
</feature>
<evidence type="ECO:0000313" key="10">
    <source>
        <dbReference type="Proteomes" id="UP000177208"/>
    </source>
</evidence>
<proteinExistence type="predicted"/>
<feature type="transmembrane region" description="Helical" evidence="8">
    <location>
        <begin position="313"/>
        <end position="332"/>
    </location>
</feature>
<evidence type="ECO:0000256" key="4">
    <source>
        <dbReference type="ARBA" id="ARBA00022679"/>
    </source>
</evidence>
<keyword evidence="4" id="KW-0808">Transferase</keyword>
<dbReference type="GO" id="GO:0016763">
    <property type="term" value="F:pentosyltransferase activity"/>
    <property type="evidence" value="ECO:0007669"/>
    <property type="project" value="TreeGrafter"/>
</dbReference>
<evidence type="ECO:0008006" key="11">
    <source>
        <dbReference type="Google" id="ProtNLM"/>
    </source>
</evidence>
<evidence type="ECO:0000256" key="1">
    <source>
        <dbReference type="ARBA" id="ARBA00004651"/>
    </source>
</evidence>
<feature type="transmembrane region" description="Helical" evidence="8">
    <location>
        <begin position="62"/>
        <end position="80"/>
    </location>
</feature>
<organism evidence="9 10">
    <name type="scientific">Candidatus Roizmanbacteria bacterium RIFCSPHIGHO2_01_FULL_39_12c</name>
    <dbReference type="NCBI Taxonomy" id="1802031"/>
    <lineage>
        <taxon>Bacteria</taxon>
        <taxon>Candidatus Roizmaniibacteriota</taxon>
    </lineage>
</organism>
<feature type="transmembrane region" description="Helical" evidence="8">
    <location>
        <begin position="339"/>
        <end position="357"/>
    </location>
</feature>
<dbReference type="GO" id="GO:0009103">
    <property type="term" value="P:lipopolysaccharide biosynthetic process"/>
    <property type="evidence" value="ECO:0007669"/>
    <property type="project" value="UniProtKB-ARBA"/>
</dbReference>
<protein>
    <recommendedName>
        <fullName evidence="11">Glycosyltransferase RgtA/B/C/D-like domain-containing protein</fullName>
    </recommendedName>
</protein>
<keyword evidence="7 8" id="KW-0472">Membrane</keyword>
<comment type="subcellular location">
    <subcellularLocation>
        <location evidence="1">Cell membrane</location>
        <topology evidence="1">Multi-pass membrane protein</topology>
    </subcellularLocation>
</comment>
<evidence type="ECO:0000256" key="2">
    <source>
        <dbReference type="ARBA" id="ARBA00022475"/>
    </source>
</evidence>
<evidence type="ECO:0000256" key="8">
    <source>
        <dbReference type="SAM" id="Phobius"/>
    </source>
</evidence>
<name>A0A1F7G9B8_9BACT</name>
<feature type="transmembrane region" description="Helical" evidence="8">
    <location>
        <begin position="216"/>
        <end position="234"/>
    </location>
</feature>
<evidence type="ECO:0000256" key="5">
    <source>
        <dbReference type="ARBA" id="ARBA00022692"/>
    </source>
</evidence>
<keyword evidence="3" id="KW-0328">Glycosyltransferase</keyword>
<feature type="transmembrane region" description="Helical" evidence="8">
    <location>
        <begin position="6"/>
        <end position="23"/>
    </location>
</feature>
<evidence type="ECO:0000256" key="3">
    <source>
        <dbReference type="ARBA" id="ARBA00022676"/>
    </source>
</evidence>
<gene>
    <name evidence="9" type="ORF">A2774_04360</name>
</gene>
<dbReference type="GO" id="GO:0005886">
    <property type="term" value="C:plasma membrane"/>
    <property type="evidence" value="ECO:0007669"/>
    <property type="project" value="UniProtKB-SubCell"/>
</dbReference>
<keyword evidence="6 8" id="KW-1133">Transmembrane helix</keyword>
<evidence type="ECO:0000256" key="7">
    <source>
        <dbReference type="ARBA" id="ARBA00023136"/>
    </source>
</evidence>
<feature type="transmembrane region" description="Helical" evidence="8">
    <location>
        <begin position="193"/>
        <end position="210"/>
    </location>
</feature>
<sequence length="449" mass="52790">MKKLSIEIFILLVVSSFVVFFQFNQVPKKLSWDEVEFTRLALSLEGERYTSFSQLATGHSTLYFYIILGSIKLFGLSNFALRFPSAFFGILNILLFYFICRIVFFRLHYFKKHFLNYRFLPFLLSFILLTSRWYFNFARFSFEATFLLFLELAAIYFFLKYFQKSFWQPDTIRYPGVQNRTSKQRFRASRNNPIAYLLLTAFFSGLAFHSYYPGRIFFLLPFLFIIFYSGKRLIKRNALIFASVFLIAASPLVIYLLSHPDLRIKEQLFLTDKKLDLQTKLSYFAENITKLTGMFTFSGDLNGRHNYPGKAHFNPAIGALFLFGAAVSIFKVKNFFNQFFLTYFLLSLLPALFTYPAGNPNSLRTFTVLAPSVYFIGNGLIYLFQSEQKSNKFLLLTIISLIFLIILSSLYDLRTYFRYQKIVFNKSFELNGSIRRILNLRLWEKIQTL</sequence>
<feature type="transmembrane region" description="Helical" evidence="8">
    <location>
        <begin position="363"/>
        <end position="384"/>
    </location>
</feature>
<evidence type="ECO:0000313" key="9">
    <source>
        <dbReference type="EMBL" id="OGK15499.1"/>
    </source>
</evidence>
<dbReference type="AlphaFoldDB" id="A0A1F7G9B8"/>
<dbReference type="PANTHER" id="PTHR33908:SF11">
    <property type="entry name" value="MEMBRANE PROTEIN"/>
    <property type="match status" value="1"/>
</dbReference>
<dbReference type="InterPro" id="IPR050297">
    <property type="entry name" value="LipidA_mod_glycosyltrf_83"/>
</dbReference>